<dbReference type="EMBL" id="JAIVGD010000026">
    <property type="protein sequence ID" value="KAH0741957.1"/>
    <property type="molecule type" value="Genomic_DNA"/>
</dbReference>
<sequence length="116" mass="12378">MAEHEEIYHQYDDWNGNQKHDWGPRVPVNQMAAAMESGTEDLLTAEPTLASRGGPLWLRAGAAIAYGYSNGRAPAERKVRITSAPPAKRAAGAAGKCLVSQQPSEPGGALEERGAH</sequence>
<evidence type="ECO:0000313" key="3">
    <source>
        <dbReference type="Proteomes" id="UP000826656"/>
    </source>
</evidence>
<reference evidence="2 3" key="1">
    <citation type="journal article" date="2021" name="bioRxiv">
        <title>Chromosome-scale and haplotype-resolved genome assembly of a tetraploid potato cultivar.</title>
        <authorList>
            <person name="Sun H."/>
            <person name="Jiao W.-B."/>
            <person name="Krause K."/>
            <person name="Campoy J.A."/>
            <person name="Goel M."/>
            <person name="Folz-Donahue K."/>
            <person name="Kukat C."/>
            <person name="Huettel B."/>
            <person name="Schneeberger K."/>
        </authorList>
    </citation>
    <scope>NUCLEOTIDE SEQUENCE [LARGE SCALE GENOMIC DNA]</scope>
    <source>
        <strain evidence="2">SolTubOtavaFocal</strain>
        <tissue evidence="2">Leaves</tissue>
    </source>
</reference>
<comment type="caution">
    <text evidence="2">The sequence shown here is derived from an EMBL/GenBank/DDBJ whole genome shotgun (WGS) entry which is preliminary data.</text>
</comment>
<evidence type="ECO:0000313" key="2">
    <source>
        <dbReference type="EMBL" id="KAH0741957.1"/>
    </source>
</evidence>
<organism evidence="2 3">
    <name type="scientific">Solanum tuberosum</name>
    <name type="common">Potato</name>
    <dbReference type="NCBI Taxonomy" id="4113"/>
    <lineage>
        <taxon>Eukaryota</taxon>
        <taxon>Viridiplantae</taxon>
        <taxon>Streptophyta</taxon>
        <taxon>Embryophyta</taxon>
        <taxon>Tracheophyta</taxon>
        <taxon>Spermatophyta</taxon>
        <taxon>Magnoliopsida</taxon>
        <taxon>eudicotyledons</taxon>
        <taxon>Gunneridae</taxon>
        <taxon>Pentapetalae</taxon>
        <taxon>asterids</taxon>
        <taxon>lamiids</taxon>
        <taxon>Solanales</taxon>
        <taxon>Solanaceae</taxon>
        <taxon>Solanoideae</taxon>
        <taxon>Solaneae</taxon>
        <taxon>Solanum</taxon>
    </lineage>
</organism>
<accession>A0ABQ7U4T7</accession>
<protein>
    <submittedName>
        <fullName evidence="2">Uncharacterized protein</fullName>
    </submittedName>
</protein>
<keyword evidence="3" id="KW-1185">Reference proteome</keyword>
<dbReference type="Proteomes" id="UP000826656">
    <property type="component" value="Unassembled WGS sequence"/>
</dbReference>
<name>A0ABQ7U4T7_SOLTU</name>
<gene>
    <name evidence="2" type="ORF">KY290_035000</name>
</gene>
<feature type="region of interest" description="Disordered" evidence="1">
    <location>
        <begin position="92"/>
        <end position="116"/>
    </location>
</feature>
<evidence type="ECO:0000256" key="1">
    <source>
        <dbReference type="SAM" id="MobiDB-lite"/>
    </source>
</evidence>
<proteinExistence type="predicted"/>